<feature type="region of interest" description="Disordered" evidence="1">
    <location>
        <begin position="116"/>
        <end position="166"/>
    </location>
</feature>
<feature type="region of interest" description="Disordered" evidence="1">
    <location>
        <begin position="259"/>
        <end position="320"/>
    </location>
</feature>
<keyword evidence="2" id="KW-1185">Reference proteome</keyword>
<name>A0A5S6Q7R6_TRIMR</name>
<proteinExistence type="predicted"/>
<evidence type="ECO:0000313" key="3">
    <source>
        <dbReference type="WBParaSite" id="TMUE_1000003165.1"/>
    </source>
</evidence>
<dbReference type="AlphaFoldDB" id="A0A5S6Q7R6"/>
<evidence type="ECO:0000256" key="1">
    <source>
        <dbReference type="SAM" id="MobiDB-lite"/>
    </source>
</evidence>
<feature type="region of interest" description="Disordered" evidence="1">
    <location>
        <begin position="205"/>
        <end position="234"/>
    </location>
</feature>
<feature type="region of interest" description="Disordered" evidence="1">
    <location>
        <begin position="48"/>
        <end position="74"/>
    </location>
</feature>
<reference evidence="3" key="1">
    <citation type="submission" date="2019-12" db="UniProtKB">
        <authorList>
            <consortium name="WormBaseParasite"/>
        </authorList>
    </citation>
    <scope>IDENTIFICATION</scope>
</reference>
<dbReference type="WBParaSite" id="TMUE_1000003165.1">
    <property type="protein sequence ID" value="TMUE_1000003165.1"/>
    <property type="gene ID" value="WBGene00298627"/>
</dbReference>
<protein>
    <submittedName>
        <fullName evidence="3">Uncharacterized protein</fullName>
    </submittedName>
</protein>
<organism evidence="2 3">
    <name type="scientific">Trichuris muris</name>
    <name type="common">Mouse whipworm</name>
    <dbReference type="NCBI Taxonomy" id="70415"/>
    <lineage>
        <taxon>Eukaryota</taxon>
        <taxon>Metazoa</taxon>
        <taxon>Ecdysozoa</taxon>
        <taxon>Nematoda</taxon>
        <taxon>Enoplea</taxon>
        <taxon>Dorylaimia</taxon>
        <taxon>Trichinellida</taxon>
        <taxon>Trichuridae</taxon>
        <taxon>Trichuris</taxon>
    </lineage>
</organism>
<sequence>MGAKWVTCSIALSRVASGYATGIARPLGPPFSAPSLLRQRIHSRVVHTWQGNGRRRNRRPIEGALPDSLQSKTMGPKEECQRFCIAQPLSSVRRRSPVCQTTSVLGVRAVHSCLSNGTGRQARSPNAVGPAKSFPLENASSRVTAKPARQPYGKTRTEPAGPFSQMGTESRTFALKGCHAEVAIVKRRAAKARMHRCWGRSENRTPMHKTLLPPPCPIEERLPPRVAPEQTDRKRQSAFVTFGLPNICAKHRFATLPRRRRKACLQSGGDASRRHLQQPNGRTPGKRASSAGEPNPRHAGEKTKALRGLDGQPSALPTGAGAINDTVFRWRGSNGGAPVAVSSPWLVATTERRFCRHRSLWREDEAPTSTTKECVELLKQNASLLSKRR</sequence>
<accession>A0A5S6Q7R6</accession>
<feature type="compositionally biased region" description="Basic and acidic residues" evidence="1">
    <location>
        <begin position="295"/>
        <end position="304"/>
    </location>
</feature>
<evidence type="ECO:0000313" key="2">
    <source>
        <dbReference type="Proteomes" id="UP000046395"/>
    </source>
</evidence>
<dbReference type="Proteomes" id="UP000046395">
    <property type="component" value="Unassembled WGS sequence"/>
</dbReference>